<dbReference type="AlphaFoldDB" id="A0A2P2Q018"/>
<accession>A0A2P2Q018</accession>
<sequence>MIMMRKLWVEFLNIDLIISNVFCPVKSKYILNPCLLYSLRHTLPHHSYFSFTMELFPRRPNSHLFPAQPDKLDH</sequence>
<proteinExistence type="predicted"/>
<organism evidence="1">
    <name type="scientific">Rhizophora mucronata</name>
    <name type="common">Asiatic mangrove</name>
    <dbReference type="NCBI Taxonomy" id="61149"/>
    <lineage>
        <taxon>Eukaryota</taxon>
        <taxon>Viridiplantae</taxon>
        <taxon>Streptophyta</taxon>
        <taxon>Embryophyta</taxon>
        <taxon>Tracheophyta</taxon>
        <taxon>Spermatophyta</taxon>
        <taxon>Magnoliopsida</taxon>
        <taxon>eudicotyledons</taxon>
        <taxon>Gunneridae</taxon>
        <taxon>Pentapetalae</taxon>
        <taxon>rosids</taxon>
        <taxon>fabids</taxon>
        <taxon>Malpighiales</taxon>
        <taxon>Rhizophoraceae</taxon>
        <taxon>Rhizophora</taxon>
    </lineage>
</organism>
<evidence type="ECO:0000313" key="1">
    <source>
        <dbReference type="EMBL" id="MBX60314.1"/>
    </source>
</evidence>
<name>A0A2P2Q018_RHIMU</name>
<protein>
    <submittedName>
        <fullName evidence="1">Uncharacterized protein</fullName>
    </submittedName>
</protein>
<reference evidence="1" key="1">
    <citation type="submission" date="2018-02" db="EMBL/GenBank/DDBJ databases">
        <title>Rhizophora mucronata_Transcriptome.</title>
        <authorList>
            <person name="Meera S.P."/>
            <person name="Sreeshan A."/>
            <person name="Augustine A."/>
        </authorList>
    </citation>
    <scope>NUCLEOTIDE SEQUENCE</scope>
    <source>
        <tissue evidence="1">Leaf</tissue>
    </source>
</reference>
<dbReference type="EMBL" id="GGEC01079830">
    <property type="protein sequence ID" value="MBX60314.1"/>
    <property type="molecule type" value="Transcribed_RNA"/>
</dbReference>